<dbReference type="Proteomes" id="UP000316304">
    <property type="component" value="Unassembled WGS sequence"/>
</dbReference>
<name>A0A5C6CBI7_9BACT</name>
<comment type="caution">
    <text evidence="1">The sequence shown here is derived from an EMBL/GenBank/DDBJ whole genome shotgun (WGS) entry which is preliminary data.</text>
</comment>
<evidence type="ECO:0000313" key="2">
    <source>
        <dbReference type="Proteomes" id="UP000316304"/>
    </source>
</evidence>
<gene>
    <name evidence="1" type="ORF">Pla52o_31710</name>
</gene>
<dbReference type="EMBL" id="SJPT01000005">
    <property type="protein sequence ID" value="TWU22123.1"/>
    <property type="molecule type" value="Genomic_DNA"/>
</dbReference>
<protein>
    <submittedName>
        <fullName evidence="1">Uncharacterized protein</fullName>
    </submittedName>
</protein>
<evidence type="ECO:0000313" key="1">
    <source>
        <dbReference type="EMBL" id="TWU22123.1"/>
    </source>
</evidence>
<dbReference type="RefSeq" id="WP_146595357.1">
    <property type="nucleotide sequence ID" value="NZ_SJPT01000005.1"/>
</dbReference>
<dbReference type="OrthoDB" id="276662at2"/>
<organism evidence="1 2">
    <name type="scientific">Novipirellula galeiformis</name>
    <dbReference type="NCBI Taxonomy" id="2528004"/>
    <lineage>
        <taxon>Bacteria</taxon>
        <taxon>Pseudomonadati</taxon>
        <taxon>Planctomycetota</taxon>
        <taxon>Planctomycetia</taxon>
        <taxon>Pirellulales</taxon>
        <taxon>Pirellulaceae</taxon>
        <taxon>Novipirellula</taxon>
    </lineage>
</organism>
<accession>A0A5C6CBI7</accession>
<sequence>MAKFYVQSGNLRTVVQAESSRKAAIWAVHEAMQQVLPVDDEFSHSKSDHDGSVMSTVIMLAKRITISERGFDRSDAAVMSTLEVMNEWNQMVTTLDRLEQMMHHAA</sequence>
<dbReference type="AlphaFoldDB" id="A0A5C6CBI7"/>
<proteinExistence type="predicted"/>
<keyword evidence="2" id="KW-1185">Reference proteome</keyword>
<reference evidence="1 2" key="1">
    <citation type="submission" date="2019-02" db="EMBL/GenBank/DDBJ databases">
        <title>Deep-cultivation of Planctomycetes and their phenomic and genomic characterization uncovers novel biology.</title>
        <authorList>
            <person name="Wiegand S."/>
            <person name="Jogler M."/>
            <person name="Boedeker C."/>
            <person name="Pinto D."/>
            <person name="Vollmers J."/>
            <person name="Rivas-Marin E."/>
            <person name="Kohn T."/>
            <person name="Peeters S.H."/>
            <person name="Heuer A."/>
            <person name="Rast P."/>
            <person name="Oberbeckmann S."/>
            <person name="Bunk B."/>
            <person name="Jeske O."/>
            <person name="Meyerdierks A."/>
            <person name="Storesund J.E."/>
            <person name="Kallscheuer N."/>
            <person name="Luecker S."/>
            <person name="Lage O.M."/>
            <person name="Pohl T."/>
            <person name="Merkel B.J."/>
            <person name="Hornburger P."/>
            <person name="Mueller R.-W."/>
            <person name="Bruemmer F."/>
            <person name="Labrenz M."/>
            <person name="Spormann A.M."/>
            <person name="Op Den Camp H."/>
            <person name="Overmann J."/>
            <person name="Amann R."/>
            <person name="Jetten M.S.M."/>
            <person name="Mascher T."/>
            <person name="Medema M.H."/>
            <person name="Devos D.P."/>
            <person name="Kaster A.-K."/>
            <person name="Ovreas L."/>
            <person name="Rohde M."/>
            <person name="Galperin M.Y."/>
            <person name="Jogler C."/>
        </authorList>
    </citation>
    <scope>NUCLEOTIDE SEQUENCE [LARGE SCALE GENOMIC DNA]</scope>
    <source>
        <strain evidence="1 2">Pla52o</strain>
    </source>
</reference>